<feature type="signal peptide" evidence="1">
    <location>
        <begin position="1"/>
        <end position="19"/>
    </location>
</feature>
<proteinExistence type="predicted"/>
<sequence precursor="true">MTMKHLHAAVAFVLFVTLATDFGSVSLAQQRDQGAEVPQAIEAVKPRLSVFRLGASRDEIIDKYGQPTKTVTFASGIESLHFQHSPEIRLLVEVSPTTKRVIQIYYKKKTPFTNVQISELLNRNAEGSLWYAAESGSGTYHRLDGGHARSNKIEDEHQFAVLAGSEIRGRDAIAAEQKKAEESLKEIE</sequence>
<dbReference type="EMBL" id="CP036274">
    <property type="protein sequence ID" value="QDU26845.1"/>
    <property type="molecule type" value="Genomic_DNA"/>
</dbReference>
<name>A0A517Y9D5_9BACT</name>
<evidence type="ECO:0000313" key="2">
    <source>
        <dbReference type="EMBL" id="QDU26845.1"/>
    </source>
</evidence>
<gene>
    <name evidence="2" type="ORF">ETAA8_19280</name>
</gene>
<feature type="chain" id="PRO_5022093372" evidence="1">
    <location>
        <begin position="20"/>
        <end position="188"/>
    </location>
</feature>
<accession>A0A517Y9D5</accession>
<keyword evidence="3" id="KW-1185">Reference proteome</keyword>
<protein>
    <submittedName>
        <fullName evidence="2">Uncharacterized protein</fullName>
    </submittedName>
</protein>
<dbReference type="KEGG" id="aagg:ETAA8_19280"/>
<evidence type="ECO:0000256" key="1">
    <source>
        <dbReference type="SAM" id="SignalP"/>
    </source>
</evidence>
<dbReference type="AlphaFoldDB" id="A0A517Y9D5"/>
<reference evidence="2 3" key="1">
    <citation type="submission" date="2019-02" db="EMBL/GenBank/DDBJ databases">
        <title>Deep-cultivation of Planctomycetes and their phenomic and genomic characterization uncovers novel biology.</title>
        <authorList>
            <person name="Wiegand S."/>
            <person name="Jogler M."/>
            <person name="Boedeker C."/>
            <person name="Pinto D."/>
            <person name="Vollmers J."/>
            <person name="Rivas-Marin E."/>
            <person name="Kohn T."/>
            <person name="Peeters S.H."/>
            <person name="Heuer A."/>
            <person name="Rast P."/>
            <person name="Oberbeckmann S."/>
            <person name="Bunk B."/>
            <person name="Jeske O."/>
            <person name="Meyerdierks A."/>
            <person name="Storesund J.E."/>
            <person name="Kallscheuer N."/>
            <person name="Luecker S."/>
            <person name="Lage O.M."/>
            <person name="Pohl T."/>
            <person name="Merkel B.J."/>
            <person name="Hornburger P."/>
            <person name="Mueller R.-W."/>
            <person name="Bruemmer F."/>
            <person name="Labrenz M."/>
            <person name="Spormann A.M."/>
            <person name="Op den Camp H."/>
            <person name="Overmann J."/>
            <person name="Amann R."/>
            <person name="Jetten M.S.M."/>
            <person name="Mascher T."/>
            <person name="Medema M.H."/>
            <person name="Devos D.P."/>
            <person name="Kaster A.-K."/>
            <person name="Ovreas L."/>
            <person name="Rohde M."/>
            <person name="Galperin M.Y."/>
            <person name="Jogler C."/>
        </authorList>
    </citation>
    <scope>NUCLEOTIDE SEQUENCE [LARGE SCALE GENOMIC DNA]</scope>
    <source>
        <strain evidence="2 3">ETA_A8</strain>
    </source>
</reference>
<keyword evidence="1" id="KW-0732">Signal</keyword>
<dbReference type="RefSeq" id="WP_145087700.1">
    <property type="nucleotide sequence ID" value="NZ_CP036274.1"/>
</dbReference>
<organism evidence="2 3">
    <name type="scientific">Anatilimnocola aggregata</name>
    <dbReference type="NCBI Taxonomy" id="2528021"/>
    <lineage>
        <taxon>Bacteria</taxon>
        <taxon>Pseudomonadati</taxon>
        <taxon>Planctomycetota</taxon>
        <taxon>Planctomycetia</taxon>
        <taxon>Pirellulales</taxon>
        <taxon>Pirellulaceae</taxon>
        <taxon>Anatilimnocola</taxon>
    </lineage>
</organism>
<dbReference type="Proteomes" id="UP000315017">
    <property type="component" value="Chromosome"/>
</dbReference>
<evidence type="ECO:0000313" key="3">
    <source>
        <dbReference type="Proteomes" id="UP000315017"/>
    </source>
</evidence>